<dbReference type="EC" id="2.5.1.3" evidence="9"/>
<feature type="domain" description="Thiamine phosphate synthase/TenI" evidence="12">
    <location>
        <begin position="8"/>
        <end position="194"/>
    </location>
</feature>
<name>A0ABS9MRS7_9BURK</name>
<evidence type="ECO:0000256" key="7">
    <source>
        <dbReference type="ARBA" id="ARBA00047851"/>
    </source>
</evidence>
<proteinExistence type="inferred from homology"/>
<organism evidence="13 14">
    <name type="scientific">Mesosutterella porci</name>
    <dbReference type="NCBI Taxonomy" id="2915351"/>
    <lineage>
        <taxon>Bacteria</taxon>
        <taxon>Pseudomonadati</taxon>
        <taxon>Pseudomonadota</taxon>
        <taxon>Betaproteobacteria</taxon>
        <taxon>Burkholderiales</taxon>
        <taxon>Sutterellaceae</taxon>
        <taxon>Mesosutterella</taxon>
    </lineage>
</organism>
<comment type="catalytic activity">
    <reaction evidence="6 9 10">
        <text>4-methyl-5-(2-phosphooxyethyl)-thiazole + 4-amino-2-methyl-5-(diphosphooxymethyl)pyrimidine + H(+) = thiamine phosphate + diphosphate</text>
        <dbReference type="Rhea" id="RHEA:22328"/>
        <dbReference type="ChEBI" id="CHEBI:15378"/>
        <dbReference type="ChEBI" id="CHEBI:33019"/>
        <dbReference type="ChEBI" id="CHEBI:37575"/>
        <dbReference type="ChEBI" id="CHEBI:57841"/>
        <dbReference type="ChEBI" id="CHEBI:58296"/>
        <dbReference type="EC" id="2.5.1.3"/>
    </reaction>
</comment>
<evidence type="ECO:0000256" key="1">
    <source>
        <dbReference type="ARBA" id="ARBA00005165"/>
    </source>
</evidence>
<evidence type="ECO:0000313" key="13">
    <source>
        <dbReference type="EMBL" id="MCG5031333.1"/>
    </source>
</evidence>
<feature type="binding site" evidence="9">
    <location>
        <position position="71"/>
    </location>
    <ligand>
        <name>4-amino-2-methyl-5-(diphosphooxymethyl)pyrimidine</name>
        <dbReference type="ChEBI" id="CHEBI:57841"/>
    </ligand>
</feature>
<feature type="binding site" evidence="9">
    <location>
        <position position="110"/>
    </location>
    <ligand>
        <name>4-amino-2-methyl-5-(diphosphooxymethyl)pyrimidine</name>
        <dbReference type="ChEBI" id="CHEBI:57841"/>
    </ligand>
</feature>
<comment type="catalytic activity">
    <reaction evidence="7 9 10">
        <text>2-(2-carboxy-4-methylthiazol-5-yl)ethyl phosphate + 4-amino-2-methyl-5-(diphosphooxymethyl)pyrimidine + 2 H(+) = thiamine phosphate + CO2 + diphosphate</text>
        <dbReference type="Rhea" id="RHEA:47848"/>
        <dbReference type="ChEBI" id="CHEBI:15378"/>
        <dbReference type="ChEBI" id="CHEBI:16526"/>
        <dbReference type="ChEBI" id="CHEBI:33019"/>
        <dbReference type="ChEBI" id="CHEBI:37575"/>
        <dbReference type="ChEBI" id="CHEBI:57841"/>
        <dbReference type="ChEBI" id="CHEBI:62890"/>
        <dbReference type="EC" id="2.5.1.3"/>
    </reaction>
</comment>
<dbReference type="CDD" id="cd00564">
    <property type="entry name" value="TMP_TenI"/>
    <property type="match status" value="1"/>
</dbReference>
<evidence type="ECO:0000259" key="12">
    <source>
        <dbReference type="Pfam" id="PF02581"/>
    </source>
</evidence>
<sequence length="217" mass="22171">MNSVNLELYLVLDPVLCGGEDGMIQTALEAVQGGCTIVQLRAPAWKKRRIAECGRALLKALAPTGTPLIVDDHVDVALAIGAQGVHVGQQDLQPRDARRLMGPRAIIGYSISSGRELSLCTPLVQEGAVDYLGIGPVWATATKPDAAAPLGLAGFTALAARRPCPAVAIGAVNAGNAASLAEAGADGLAVVSAICGQPDPRAAAASLLHAFRQGLSR</sequence>
<evidence type="ECO:0000256" key="9">
    <source>
        <dbReference type="HAMAP-Rule" id="MF_00097"/>
    </source>
</evidence>
<dbReference type="RefSeq" id="WP_237979064.1">
    <property type="nucleotide sequence ID" value="NZ_JAKNCT010000008.1"/>
</dbReference>
<feature type="binding site" evidence="9">
    <location>
        <position position="72"/>
    </location>
    <ligand>
        <name>Mg(2+)</name>
        <dbReference type="ChEBI" id="CHEBI:18420"/>
    </ligand>
</feature>
<dbReference type="SUPFAM" id="SSF51391">
    <property type="entry name" value="Thiamin phosphate synthase"/>
    <property type="match status" value="1"/>
</dbReference>
<dbReference type="Proteomes" id="UP001297600">
    <property type="component" value="Unassembled WGS sequence"/>
</dbReference>
<dbReference type="Pfam" id="PF02581">
    <property type="entry name" value="TMP-TENI"/>
    <property type="match status" value="1"/>
</dbReference>
<feature type="binding site" evidence="9">
    <location>
        <begin position="191"/>
        <end position="192"/>
    </location>
    <ligand>
        <name>2-[(2R,5Z)-2-carboxy-4-methylthiazol-5(2H)-ylidene]ethyl phosphate</name>
        <dbReference type="ChEBI" id="CHEBI:62899"/>
    </ligand>
</feature>
<dbReference type="PANTHER" id="PTHR20857">
    <property type="entry name" value="THIAMINE-PHOSPHATE PYROPHOSPHORYLASE"/>
    <property type="match status" value="1"/>
</dbReference>
<evidence type="ECO:0000256" key="8">
    <source>
        <dbReference type="ARBA" id="ARBA00047883"/>
    </source>
</evidence>
<keyword evidence="14" id="KW-1185">Reference proteome</keyword>
<dbReference type="InterPro" id="IPR013785">
    <property type="entry name" value="Aldolase_TIM"/>
</dbReference>
<protein>
    <recommendedName>
        <fullName evidence="9">Thiamine-phosphate synthase</fullName>
        <shortName evidence="9">TP synthase</shortName>
        <shortName evidence="9">TPS</shortName>
        <ecNumber evidence="9">2.5.1.3</ecNumber>
    </recommendedName>
    <alternativeName>
        <fullName evidence="9">Thiamine-phosphate pyrophosphorylase</fullName>
        <shortName evidence="9">TMP pyrophosphorylase</shortName>
        <shortName evidence="9">TMP-PPase</shortName>
    </alternativeName>
</protein>
<dbReference type="EMBL" id="JAKNCT010000008">
    <property type="protein sequence ID" value="MCG5031333.1"/>
    <property type="molecule type" value="Genomic_DNA"/>
</dbReference>
<dbReference type="GO" id="GO:0004789">
    <property type="term" value="F:thiamine-phosphate diphosphorylase activity"/>
    <property type="evidence" value="ECO:0007669"/>
    <property type="project" value="UniProtKB-EC"/>
</dbReference>
<comment type="catalytic activity">
    <reaction evidence="8 9 10">
        <text>2-[(2R,5Z)-2-carboxy-4-methylthiazol-5(2H)-ylidene]ethyl phosphate + 4-amino-2-methyl-5-(diphosphooxymethyl)pyrimidine + 2 H(+) = thiamine phosphate + CO2 + diphosphate</text>
        <dbReference type="Rhea" id="RHEA:47844"/>
        <dbReference type="ChEBI" id="CHEBI:15378"/>
        <dbReference type="ChEBI" id="CHEBI:16526"/>
        <dbReference type="ChEBI" id="CHEBI:33019"/>
        <dbReference type="ChEBI" id="CHEBI:37575"/>
        <dbReference type="ChEBI" id="CHEBI:57841"/>
        <dbReference type="ChEBI" id="CHEBI:62899"/>
        <dbReference type="EC" id="2.5.1.3"/>
    </reaction>
</comment>
<comment type="similarity">
    <text evidence="9 10">Belongs to the thiamine-phosphate synthase family.</text>
</comment>
<dbReference type="Gene3D" id="3.20.20.70">
    <property type="entry name" value="Aldolase class I"/>
    <property type="match status" value="1"/>
</dbReference>
<evidence type="ECO:0000256" key="3">
    <source>
        <dbReference type="ARBA" id="ARBA00022723"/>
    </source>
</evidence>
<evidence type="ECO:0000256" key="2">
    <source>
        <dbReference type="ARBA" id="ARBA00022679"/>
    </source>
</evidence>
<dbReference type="InterPro" id="IPR022998">
    <property type="entry name" value="ThiamineP_synth_TenI"/>
</dbReference>
<dbReference type="NCBIfam" id="TIGR00693">
    <property type="entry name" value="thiE"/>
    <property type="match status" value="1"/>
</dbReference>
<dbReference type="InterPro" id="IPR036206">
    <property type="entry name" value="ThiamineP_synth_sf"/>
</dbReference>
<evidence type="ECO:0000256" key="5">
    <source>
        <dbReference type="ARBA" id="ARBA00022977"/>
    </source>
</evidence>
<comment type="pathway">
    <text evidence="1 9 11">Cofactor biosynthesis; thiamine diphosphate biosynthesis; thiamine phosphate from 4-amino-2-methyl-5-diphosphomethylpyrimidine and 4-methyl-5-(2-phosphoethyl)-thiazole: step 1/1.</text>
</comment>
<keyword evidence="5 9" id="KW-0784">Thiamine biosynthesis</keyword>
<comment type="function">
    <text evidence="9">Condenses 4-methyl-5-(beta-hydroxyethyl)thiazole monophosphate (THZ-P) and 2-methyl-4-amino-5-hydroxymethyl pyrimidine pyrophosphate (HMP-PP) to form thiamine monophosphate (TMP).</text>
</comment>
<keyword evidence="3 9" id="KW-0479">Metal-binding</keyword>
<dbReference type="PANTHER" id="PTHR20857:SF15">
    <property type="entry name" value="THIAMINE-PHOSPHATE SYNTHASE"/>
    <property type="match status" value="1"/>
</dbReference>
<gene>
    <name evidence="9 13" type="primary">thiE</name>
    <name evidence="13" type="ORF">MAF45_07755</name>
</gene>
<evidence type="ECO:0000256" key="11">
    <source>
        <dbReference type="RuleBase" id="RU004253"/>
    </source>
</evidence>
<keyword evidence="2 9" id="KW-0808">Transferase</keyword>
<evidence type="ECO:0000313" key="14">
    <source>
        <dbReference type="Proteomes" id="UP001297600"/>
    </source>
</evidence>
<feature type="binding site" evidence="9">
    <location>
        <begin position="140"/>
        <end position="142"/>
    </location>
    <ligand>
        <name>2-[(2R,5Z)-2-carboxy-4-methylthiazol-5(2H)-ylidene]ethyl phosphate</name>
        <dbReference type="ChEBI" id="CHEBI:62899"/>
    </ligand>
</feature>
<dbReference type="HAMAP" id="MF_00097">
    <property type="entry name" value="TMP_synthase"/>
    <property type="match status" value="1"/>
</dbReference>
<feature type="binding site" evidence="9">
    <location>
        <position position="171"/>
    </location>
    <ligand>
        <name>2-[(2R,5Z)-2-carboxy-4-methylthiazol-5(2H)-ylidene]ethyl phosphate</name>
        <dbReference type="ChEBI" id="CHEBI:62899"/>
    </ligand>
</feature>
<evidence type="ECO:0000256" key="10">
    <source>
        <dbReference type="RuleBase" id="RU003826"/>
    </source>
</evidence>
<feature type="binding site" evidence="9">
    <location>
        <position position="143"/>
    </location>
    <ligand>
        <name>4-amino-2-methyl-5-(diphosphooxymethyl)pyrimidine</name>
        <dbReference type="ChEBI" id="CHEBI:57841"/>
    </ligand>
</feature>
<feature type="binding site" evidence="9">
    <location>
        <position position="91"/>
    </location>
    <ligand>
        <name>Mg(2+)</name>
        <dbReference type="ChEBI" id="CHEBI:18420"/>
    </ligand>
</feature>
<reference evidence="13 14" key="1">
    <citation type="submission" date="2022-02" db="EMBL/GenBank/DDBJ databases">
        <title>Mesosutterella porci, a novel member of the family Sutterellaceae from pig feces.</title>
        <authorList>
            <person name="Wylensek D."/>
            <person name="Clavel T."/>
        </authorList>
    </citation>
    <scope>NUCLEOTIDE SEQUENCE [LARGE SCALE GENOMIC DNA]</scope>
    <source>
        <strain evidence="14">oilRF-744-wt-GAM-9</strain>
    </source>
</reference>
<comment type="cofactor">
    <cofactor evidence="9">
        <name>Mg(2+)</name>
        <dbReference type="ChEBI" id="CHEBI:18420"/>
    </cofactor>
    <text evidence="9">Binds 1 Mg(2+) ion per subunit.</text>
</comment>
<accession>A0ABS9MRS7</accession>
<comment type="caution">
    <text evidence="9">Lacks conserved residue(s) required for the propagation of feature annotation.</text>
</comment>
<comment type="caution">
    <text evidence="13">The sequence shown here is derived from an EMBL/GenBank/DDBJ whole genome shotgun (WGS) entry which is preliminary data.</text>
</comment>
<evidence type="ECO:0000256" key="6">
    <source>
        <dbReference type="ARBA" id="ARBA00047334"/>
    </source>
</evidence>
<evidence type="ECO:0000256" key="4">
    <source>
        <dbReference type="ARBA" id="ARBA00022842"/>
    </source>
</evidence>
<dbReference type="InterPro" id="IPR034291">
    <property type="entry name" value="TMP_synthase"/>
</dbReference>
<keyword evidence="4 9" id="KW-0460">Magnesium</keyword>